<gene>
    <name evidence="1" type="ORF">M441DRAFT_200522</name>
</gene>
<protein>
    <recommendedName>
        <fullName evidence="3">Fungal N-terminal domain-containing protein</fullName>
    </recommendedName>
</protein>
<accession>A0A2T3YZ37</accession>
<dbReference type="EMBL" id="KZ679267">
    <property type="protein sequence ID" value="PTB37817.1"/>
    <property type="molecule type" value="Genomic_DNA"/>
</dbReference>
<dbReference type="STRING" id="1042311.A0A2T3YZ37"/>
<reference evidence="1 2" key="1">
    <citation type="submission" date="2016-07" db="EMBL/GenBank/DDBJ databases">
        <title>Multiple horizontal gene transfer events from other fungi enriched the ability of initially mycotrophic Trichoderma (Ascomycota) to feed on dead plant biomass.</title>
        <authorList>
            <consortium name="DOE Joint Genome Institute"/>
            <person name="Aerts A."/>
            <person name="Atanasova L."/>
            <person name="Chenthamara K."/>
            <person name="Zhang J."/>
            <person name="Grujic M."/>
            <person name="Henrissat B."/>
            <person name="Kuo A."/>
            <person name="Salamov A."/>
            <person name="Lipzen A."/>
            <person name="Labutti K."/>
            <person name="Barry K."/>
            <person name="Miao Y."/>
            <person name="Rahimi M.J."/>
            <person name="Shen Q."/>
            <person name="Grigoriev I.V."/>
            <person name="Kubicek C.P."/>
            <person name="Druzhinina I.S."/>
        </authorList>
    </citation>
    <scope>NUCLEOTIDE SEQUENCE [LARGE SCALE GENOMIC DNA]</scope>
    <source>
        <strain evidence="1 2">CBS 433.97</strain>
    </source>
</reference>
<dbReference type="AlphaFoldDB" id="A0A2T3YZ37"/>
<evidence type="ECO:0008006" key="3">
    <source>
        <dbReference type="Google" id="ProtNLM"/>
    </source>
</evidence>
<name>A0A2T3YZ37_TRIA4</name>
<evidence type="ECO:0000313" key="1">
    <source>
        <dbReference type="EMBL" id="PTB37817.1"/>
    </source>
</evidence>
<sequence length="697" mass="79409">MTSTNLDVINTVPRVATLIYQTHQLWQEFRGVPDGISGLVEHLKALEPIFAEIEDHFNQDDVSASFKNCLDLSKKAHDSLGILVTDMRTQLQAKKSIKRKYATVKIMLNKSVVERLEQSLSRCMNFLQLAIQAYQMAMLRKLSSQAPAARVQPPRHADVGSHFPPLPQLLQENQLQQKKMPQMPSESIEYISATNNAVKRSEETQSFRFTLSQYVRFALTYSKTTGAWQAEVKVPDWLSRSVYEFMSAPAIAGWTYSYRVYNVIPDDSEIIMKIHDGDVVGVRQMFTSRKASPFDKIRGKESLLSYATSNRQYEICQLLLKMGLQPLLDSGGGYNTPVGFIAGDIVSMTVGKMTWPASKDPKRIADLFASYLQEPDSLPAHRLLDFIQDFASDDMMVSNFRNLFMPNYYLRWLGDRLEAVRLGAFNVLNVETFGSLFSKDGTFSKDDVRQSSGEKVSLVHSAAVAFGCRYPEKLVPYEKVFPWLHAYTECWDHVVIKITSVATLEDLTSIETVVPWDKHEVTAWEGTPLMSLIGGALCYLCPKISYNHWDKLFHGCLLKWLTLLQLAGVDLVEYGQREVSILHHPEKNTKGAFDADAIEASRGIVRHAMTAGTPRPKLYHMGYRRRCHKKFKLKGQYTVVDRSGEQYWIPFRIIDLEVGPNPSDWKLKWAPEFEHTASQFWRLIEQQETTMPGAWVD</sequence>
<organism evidence="1 2">
    <name type="scientific">Trichoderma asperellum (strain ATCC 204424 / CBS 433.97 / NBRC 101777)</name>
    <dbReference type="NCBI Taxonomy" id="1042311"/>
    <lineage>
        <taxon>Eukaryota</taxon>
        <taxon>Fungi</taxon>
        <taxon>Dikarya</taxon>
        <taxon>Ascomycota</taxon>
        <taxon>Pezizomycotina</taxon>
        <taxon>Sordariomycetes</taxon>
        <taxon>Hypocreomycetidae</taxon>
        <taxon>Hypocreales</taxon>
        <taxon>Hypocreaceae</taxon>
        <taxon>Trichoderma</taxon>
    </lineage>
</organism>
<evidence type="ECO:0000313" key="2">
    <source>
        <dbReference type="Proteomes" id="UP000240493"/>
    </source>
</evidence>
<dbReference type="OrthoDB" id="3200163at2759"/>
<proteinExistence type="predicted"/>
<dbReference type="Proteomes" id="UP000240493">
    <property type="component" value="Unassembled WGS sequence"/>
</dbReference>
<keyword evidence="2" id="KW-1185">Reference proteome</keyword>